<name>A0AA35YYJ6_LACSI</name>
<dbReference type="Gene3D" id="3.40.50.300">
    <property type="entry name" value="P-loop containing nucleotide triphosphate hydrolases"/>
    <property type="match status" value="1"/>
</dbReference>
<evidence type="ECO:0000256" key="5">
    <source>
        <dbReference type="ARBA" id="ARBA00022840"/>
    </source>
</evidence>
<dbReference type="AlphaFoldDB" id="A0AA35YYJ6"/>
<evidence type="ECO:0008006" key="10">
    <source>
        <dbReference type="Google" id="ProtNLM"/>
    </source>
</evidence>
<proteinExistence type="inferred from homology"/>
<evidence type="ECO:0000259" key="7">
    <source>
        <dbReference type="Pfam" id="PF13087"/>
    </source>
</evidence>
<keyword evidence="2" id="KW-0547">Nucleotide-binding</keyword>
<feature type="domain" description="DNA2/NAM7 helicase-like C-terminal" evidence="7">
    <location>
        <begin position="56"/>
        <end position="99"/>
    </location>
</feature>
<dbReference type="InterPro" id="IPR027417">
    <property type="entry name" value="P-loop_NTPase"/>
</dbReference>
<keyword evidence="3" id="KW-0378">Hydrolase</keyword>
<keyword evidence="9" id="KW-1185">Reference proteome</keyword>
<gene>
    <name evidence="8" type="ORF">LSALG_LOCUS22102</name>
</gene>
<evidence type="ECO:0000313" key="8">
    <source>
        <dbReference type="EMBL" id="CAI9282466.1"/>
    </source>
</evidence>
<evidence type="ECO:0000256" key="2">
    <source>
        <dbReference type="ARBA" id="ARBA00022741"/>
    </source>
</evidence>
<dbReference type="GO" id="GO:0005524">
    <property type="term" value="F:ATP binding"/>
    <property type="evidence" value="ECO:0007669"/>
    <property type="project" value="UniProtKB-KW"/>
</dbReference>
<feature type="domain" description="DNA2/NAM7 helicase helicase" evidence="6">
    <location>
        <begin position="17"/>
        <end position="47"/>
    </location>
</feature>
<dbReference type="InterPro" id="IPR050534">
    <property type="entry name" value="Coronavir_polyprotein_1ab"/>
</dbReference>
<dbReference type="PANTHER" id="PTHR43788:SF8">
    <property type="entry name" value="DNA-BINDING PROTEIN SMUBP-2"/>
    <property type="match status" value="1"/>
</dbReference>
<accession>A0AA35YYJ6</accession>
<evidence type="ECO:0000256" key="4">
    <source>
        <dbReference type="ARBA" id="ARBA00022806"/>
    </source>
</evidence>
<sequence length="112" mass="12750">MIRVKLVRVVHPVSCLGLEIACWIALFKGSRCLLSGDHLQLPPTIRSVEAEKKGLGNTLFKRLAELYGDDVMSMLTVQYSMHELIMTWSSKELYNNKVLRSLLLPLNLLFFS</sequence>
<dbReference type="SUPFAM" id="SSF52540">
    <property type="entry name" value="P-loop containing nucleoside triphosphate hydrolases"/>
    <property type="match status" value="1"/>
</dbReference>
<keyword evidence="4" id="KW-0347">Helicase</keyword>
<evidence type="ECO:0000256" key="1">
    <source>
        <dbReference type="ARBA" id="ARBA00007913"/>
    </source>
</evidence>
<dbReference type="Pfam" id="PF13087">
    <property type="entry name" value="AAA_12"/>
    <property type="match status" value="1"/>
</dbReference>
<keyword evidence="5" id="KW-0067">ATP-binding</keyword>
<comment type="similarity">
    <text evidence="1">Belongs to the DNA2/NAM7 helicase family.</text>
</comment>
<dbReference type="GO" id="GO:0043139">
    <property type="term" value="F:5'-3' DNA helicase activity"/>
    <property type="evidence" value="ECO:0007669"/>
    <property type="project" value="TreeGrafter"/>
</dbReference>
<evidence type="ECO:0000313" key="9">
    <source>
        <dbReference type="Proteomes" id="UP001177003"/>
    </source>
</evidence>
<dbReference type="InterPro" id="IPR041677">
    <property type="entry name" value="DNA2/NAM7_AAA_11"/>
</dbReference>
<organism evidence="8 9">
    <name type="scientific">Lactuca saligna</name>
    <name type="common">Willowleaf lettuce</name>
    <dbReference type="NCBI Taxonomy" id="75948"/>
    <lineage>
        <taxon>Eukaryota</taxon>
        <taxon>Viridiplantae</taxon>
        <taxon>Streptophyta</taxon>
        <taxon>Embryophyta</taxon>
        <taxon>Tracheophyta</taxon>
        <taxon>Spermatophyta</taxon>
        <taxon>Magnoliopsida</taxon>
        <taxon>eudicotyledons</taxon>
        <taxon>Gunneridae</taxon>
        <taxon>Pentapetalae</taxon>
        <taxon>asterids</taxon>
        <taxon>campanulids</taxon>
        <taxon>Asterales</taxon>
        <taxon>Asteraceae</taxon>
        <taxon>Cichorioideae</taxon>
        <taxon>Cichorieae</taxon>
        <taxon>Lactucinae</taxon>
        <taxon>Lactuca</taxon>
    </lineage>
</organism>
<dbReference type="GO" id="GO:0016787">
    <property type="term" value="F:hydrolase activity"/>
    <property type="evidence" value="ECO:0007669"/>
    <property type="project" value="UniProtKB-KW"/>
</dbReference>
<dbReference type="EMBL" id="OX465080">
    <property type="protein sequence ID" value="CAI9282466.1"/>
    <property type="molecule type" value="Genomic_DNA"/>
</dbReference>
<evidence type="ECO:0000259" key="6">
    <source>
        <dbReference type="Pfam" id="PF13086"/>
    </source>
</evidence>
<evidence type="ECO:0000256" key="3">
    <source>
        <dbReference type="ARBA" id="ARBA00022801"/>
    </source>
</evidence>
<dbReference type="InterPro" id="IPR041679">
    <property type="entry name" value="DNA2/NAM7-like_C"/>
</dbReference>
<dbReference type="PANTHER" id="PTHR43788">
    <property type="entry name" value="DNA2/NAM7 HELICASE FAMILY MEMBER"/>
    <property type="match status" value="1"/>
</dbReference>
<reference evidence="8" key="1">
    <citation type="submission" date="2023-04" db="EMBL/GenBank/DDBJ databases">
        <authorList>
            <person name="Vijverberg K."/>
            <person name="Xiong W."/>
            <person name="Schranz E."/>
        </authorList>
    </citation>
    <scope>NUCLEOTIDE SEQUENCE</scope>
</reference>
<dbReference type="Pfam" id="PF13086">
    <property type="entry name" value="AAA_11"/>
    <property type="match status" value="1"/>
</dbReference>
<dbReference type="Proteomes" id="UP001177003">
    <property type="component" value="Chromosome 4"/>
</dbReference>
<protein>
    <recommendedName>
        <fullName evidence="10">DNA2/NAM7 helicase-like C-terminal domain-containing protein</fullName>
    </recommendedName>
</protein>